<dbReference type="Pfam" id="PF01497">
    <property type="entry name" value="Peripla_BP_2"/>
    <property type="match status" value="1"/>
</dbReference>
<organism evidence="6 7">
    <name type="scientific">Halalkalibacter oceani</name>
    <dbReference type="NCBI Taxonomy" id="1653776"/>
    <lineage>
        <taxon>Bacteria</taxon>
        <taxon>Bacillati</taxon>
        <taxon>Bacillota</taxon>
        <taxon>Bacilli</taxon>
        <taxon>Bacillales</taxon>
        <taxon>Bacillaceae</taxon>
        <taxon>Halalkalibacter</taxon>
    </lineage>
</organism>
<feature type="domain" description="Fe/B12 periplasmic-binding" evidence="5">
    <location>
        <begin position="61"/>
        <end position="317"/>
    </location>
</feature>
<evidence type="ECO:0000259" key="5">
    <source>
        <dbReference type="PROSITE" id="PS50983"/>
    </source>
</evidence>
<dbReference type="Proteomes" id="UP001139179">
    <property type="component" value="Unassembled WGS sequence"/>
</dbReference>
<accession>A0A9X2DR93</accession>
<evidence type="ECO:0000256" key="1">
    <source>
        <dbReference type="ARBA" id="ARBA00008814"/>
    </source>
</evidence>
<comment type="caution">
    <text evidence="6">The sequence shown here is derived from an EMBL/GenBank/DDBJ whole genome shotgun (WGS) entry which is preliminary data.</text>
</comment>
<comment type="similarity">
    <text evidence="1">Belongs to the bacterial solute-binding protein 8 family.</text>
</comment>
<dbReference type="PANTHER" id="PTHR30535:SF34">
    <property type="entry name" value="MOLYBDATE-BINDING PROTEIN MOLA"/>
    <property type="match status" value="1"/>
</dbReference>
<dbReference type="PANTHER" id="PTHR30535">
    <property type="entry name" value="VITAMIN B12-BINDING PROTEIN"/>
    <property type="match status" value="1"/>
</dbReference>
<sequence>MLLWTVVLAACGGQPEEQPVEPVETETEQTAEGEQESESGYPKTIIDALENEVVLEEQPERIVSLVPSITETIFALGKGETVVGRTEWDNYPEEVLEVESVGDMNFDVEKVIALGPDLVLSHASNAHSSEEGLNQLRNAGIPVVVVYDAASIDMVYETIRMIGEAVDAGEEAETVIADMQAKFAEVEEKASAIAEEERRKVWVEVSPAPELYTTGKGTFLDEMLTVVNAINAAGEQEGWIPYTEEEAVAFQPDVIVTTYGYYVDNAAEQIKERPAWQDVPAVVNDRIYDLVSDEVTRSGPRLAEGVEGLAKAVYPEVFGE</sequence>
<dbReference type="EMBL" id="JAMBOL010000003">
    <property type="protein sequence ID" value="MCM3713668.1"/>
    <property type="molecule type" value="Genomic_DNA"/>
</dbReference>
<evidence type="ECO:0000256" key="2">
    <source>
        <dbReference type="ARBA" id="ARBA00022729"/>
    </source>
</evidence>
<keyword evidence="7" id="KW-1185">Reference proteome</keyword>
<keyword evidence="2" id="KW-0732">Signal</keyword>
<feature type="region of interest" description="Disordered" evidence="4">
    <location>
        <begin position="14"/>
        <end position="42"/>
    </location>
</feature>
<evidence type="ECO:0000256" key="3">
    <source>
        <dbReference type="SAM" id="Coils"/>
    </source>
</evidence>
<dbReference type="InterPro" id="IPR050902">
    <property type="entry name" value="ABC_Transporter_SBP"/>
</dbReference>
<dbReference type="GO" id="GO:0071281">
    <property type="term" value="P:cellular response to iron ion"/>
    <property type="evidence" value="ECO:0007669"/>
    <property type="project" value="TreeGrafter"/>
</dbReference>
<dbReference type="Gene3D" id="3.40.50.1980">
    <property type="entry name" value="Nitrogenase molybdenum iron protein domain"/>
    <property type="match status" value="2"/>
</dbReference>
<dbReference type="NCBIfam" id="NF038402">
    <property type="entry name" value="TroA_like"/>
    <property type="match status" value="1"/>
</dbReference>
<gene>
    <name evidence="6" type="ORF">M3202_06190</name>
</gene>
<dbReference type="InterPro" id="IPR054828">
    <property type="entry name" value="Vit_B12_bind_prot"/>
</dbReference>
<name>A0A9X2DR93_9BACI</name>
<dbReference type="InterPro" id="IPR002491">
    <property type="entry name" value="ABC_transptr_periplasmic_BD"/>
</dbReference>
<evidence type="ECO:0000313" key="6">
    <source>
        <dbReference type="EMBL" id="MCM3713668.1"/>
    </source>
</evidence>
<dbReference type="CDD" id="cd01143">
    <property type="entry name" value="YvrC"/>
    <property type="match status" value="1"/>
</dbReference>
<reference evidence="6" key="1">
    <citation type="submission" date="2022-05" db="EMBL/GenBank/DDBJ databases">
        <title>Comparative Genomics of Spacecraft Associated Microbes.</title>
        <authorList>
            <person name="Tran M.T."/>
            <person name="Wright A."/>
            <person name="Seuylemezian A."/>
            <person name="Eisen J."/>
            <person name="Coil D."/>
        </authorList>
    </citation>
    <scope>NUCLEOTIDE SEQUENCE</scope>
    <source>
        <strain evidence="6">214.1.1</strain>
    </source>
</reference>
<dbReference type="RefSeq" id="WP_251222635.1">
    <property type="nucleotide sequence ID" value="NZ_JAMBOL010000003.1"/>
</dbReference>
<dbReference type="PROSITE" id="PS50983">
    <property type="entry name" value="FE_B12_PBP"/>
    <property type="match status" value="1"/>
</dbReference>
<feature type="coiled-coil region" evidence="3">
    <location>
        <begin position="169"/>
        <end position="196"/>
    </location>
</feature>
<protein>
    <submittedName>
        <fullName evidence="6">ABC transporter substrate-binding protein</fullName>
    </submittedName>
</protein>
<proteinExistence type="inferred from homology"/>
<dbReference type="AlphaFoldDB" id="A0A9X2DR93"/>
<evidence type="ECO:0000313" key="7">
    <source>
        <dbReference type="Proteomes" id="UP001139179"/>
    </source>
</evidence>
<feature type="compositionally biased region" description="Acidic residues" evidence="4">
    <location>
        <begin position="23"/>
        <end position="37"/>
    </location>
</feature>
<keyword evidence="3" id="KW-0175">Coiled coil</keyword>
<dbReference type="SUPFAM" id="SSF53807">
    <property type="entry name" value="Helical backbone' metal receptor"/>
    <property type="match status" value="1"/>
</dbReference>
<evidence type="ECO:0000256" key="4">
    <source>
        <dbReference type="SAM" id="MobiDB-lite"/>
    </source>
</evidence>